<evidence type="ECO:0000256" key="1">
    <source>
        <dbReference type="SAM" id="MobiDB-lite"/>
    </source>
</evidence>
<gene>
    <name evidence="3" type="ORF">GCM10009750_14940</name>
</gene>
<feature type="transmembrane region" description="Helical" evidence="2">
    <location>
        <begin position="96"/>
        <end position="117"/>
    </location>
</feature>
<evidence type="ECO:0000313" key="4">
    <source>
        <dbReference type="Proteomes" id="UP001501746"/>
    </source>
</evidence>
<feature type="transmembrane region" description="Helical" evidence="2">
    <location>
        <begin position="232"/>
        <end position="254"/>
    </location>
</feature>
<name>A0ABP4YV67_9MICO</name>
<keyword evidence="2" id="KW-0472">Membrane</keyword>
<keyword evidence="2" id="KW-1133">Transmembrane helix</keyword>
<keyword evidence="2" id="KW-0812">Transmembrane</keyword>
<feature type="compositionally biased region" description="Low complexity" evidence="1">
    <location>
        <begin position="13"/>
        <end position="25"/>
    </location>
</feature>
<feature type="region of interest" description="Disordered" evidence="1">
    <location>
        <begin position="1"/>
        <end position="25"/>
    </location>
</feature>
<sequence>MSTAQPEPRPGPDGETAAGAADAEATSGEFARQFAAAAEKSGLGALARDEKLSGRDLLRAVGGVRGVLEALLPGLVFLVAYATLTSIAGWSTQEALVPALGASVGLAVVFTVVRIATKGQPTQAIAGLIGVIASAALSLWSGDARDNYVLGFYTNAAYALALLVSMLVRWPAIGVIVGFLMGDGTAWRADRRKMRVAQFLTLVWIGLFVARLLVQVPLYLVDNVAALGVSRLLMGVPLYALVLVFTWLVVRAVYPSPARSAE</sequence>
<comment type="caution">
    <text evidence="3">The sequence shown here is derived from an EMBL/GenBank/DDBJ whole genome shotgun (WGS) entry which is preliminary data.</text>
</comment>
<reference evidence="4" key="1">
    <citation type="journal article" date="2019" name="Int. J. Syst. Evol. Microbiol.">
        <title>The Global Catalogue of Microorganisms (GCM) 10K type strain sequencing project: providing services to taxonomists for standard genome sequencing and annotation.</title>
        <authorList>
            <consortium name="The Broad Institute Genomics Platform"/>
            <consortium name="The Broad Institute Genome Sequencing Center for Infectious Disease"/>
            <person name="Wu L."/>
            <person name="Ma J."/>
        </authorList>
    </citation>
    <scope>NUCLEOTIDE SEQUENCE [LARGE SCALE GENOMIC DNA]</scope>
    <source>
        <strain evidence="4">JCM 14323</strain>
    </source>
</reference>
<feature type="transmembrane region" description="Helical" evidence="2">
    <location>
        <begin position="124"/>
        <end position="141"/>
    </location>
</feature>
<dbReference type="Proteomes" id="UP001501746">
    <property type="component" value="Unassembled WGS sequence"/>
</dbReference>
<dbReference type="PIRSF" id="PIRSF010219">
    <property type="entry name" value="UCP010219"/>
    <property type="match status" value="1"/>
</dbReference>
<evidence type="ECO:0000313" key="3">
    <source>
        <dbReference type="EMBL" id="GAA1831938.1"/>
    </source>
</evidence>
<dbReference type="RefSeq" id="WP_157429104.1">
    <property type="nucleotide sequence ID" value="NZ_BAAANK010000004.1"/>
</dbReference>
<organism evidence="3 4">
    <name type="scientific">Agromyces salentinus</name>
    <dbReference type="NCBI Taxonomy" id="269421"/>
    <lineage>
        <taxon>Bacteria</taxon>
        <taxon>Bacillati</taxon>
        <taxon>Actinomycetota</taxon>
        <taxon>Actinomycetes</taxon>
        <taxon>Micrococcales</taxon>
        <taxon>Microbacteriaceae</taxon>
        <taxon>Agromyces</taxon>
    </lineage>
</organism>
<feature type="transmembrane region" description="Helical" evidence="2">
    <location>
        <begin position="199"/>
        <end position="220"/>
    </location>
</feature>
<feature type="transmembrane region" description="Helical" evidence="2">
    <location>
        <begin position="67"/>
        <end position="90"/>
    </location>
</feature>
<dbReference type="EMBL" id="BAAANK010000004">
    <property type="protein sequence ID" value="GAA1831938.1"/>
    <property type="molecule type" value="Genomic_DNA"/>
</dbReference>
<evidence type="ECO:0000256" key="2">
    <source>
        <dbReference type="SAM" id="Phobius"/>
    </source>
</evidence>
<dbReference type="InterPro" id="IPR016566">
    <property type="entry name" value="UCP010219"/>
</dbReference>
<protein>
    <submittedName>
        <fullName evidence="3">DUF3159 domain-containing protein</fullName>
    </submittedName>
</protein>
<keyword evidence="4" id="KW-1185">Reference proteome</keyword>
<feature type="transmembrane region" description="Helical" evidence="2">
    <location>
        <begin position="156"/>
        <end position="179"/>
    </location>
</feature>
<proteinExistence type="predicted"/>
<dbReference type="Pfam" id="PF11361">
    <property type="entry name" value="DUF3159"/>
    <property type="match status" value="1"/>
</dbReference>
<accession>A0ABP4YV67</accession>